<dbReference type="AlphaFoldDB" id="A0A820HM84"/>
<organism evidence="1 2">
    <name type="scientific">Rotaria sordida</name>
    <dbReference type="NCBI Taxonomy" id="392033"/>
    <lineage>
        <taxon>Eukaryota</taxon>
        <taxon>Metazoa</taxon>
        <taxon>Spiralia</taxon>
        <taxon>Gnathifera</taxon>
        <taxon>Rotifera</taxon>
        <taxon>Eurotatoria</taxon>
        <taxon>Bdelloidea</taxon>
        <taxon>Philodinida</taxon>
        <taxon>Philodinidae</taxon>
        <taxon>Rotaria</taxon>
    </lineage>
</organism>
<sequence>DYKEEMQNVPIEGFILWSLEKAPENSHIFHRIGDYGREFVEGTYYRDKYQIEFEGVRKDVSAEGLIALDQYRITLSEDGQSFEGVTSGNEE</sequence>
<dbReference type="EMBL" id="CAJOAX010045347">
    <property type="protein sequence ID" value="CAF4295349.1"/>
    <property type="molecule type" value="Genomic_DNA"/>
</dbReference>
<reference evidence="1" key="1">
    <citation type="submission" date="2021-02" db="EMBL/GenBank/DDBJ databases">
        <authorList>
            <person name="Nowell W R."/>
        </authorList>
    </citation>
    <scope>NUCLEOTIDE SEQUENCE</scope>
</reference>
<proteinExistence type="predicted"/>
<dbReference type="Proteomes" id="UP000663823">
    <property type="component" value="Unassembled WGS sequence"/>
</dbReference>
<accession>A0A820HM84</accession>
<evidence type="ECO:0000313" key="2">
    <source>
        <dbReference type="Proteomes" id="UP000663823"/>
    </source>
</evidence>
<name>A0A820HM84_9BILA</name>
<comment type="caution">
    <text evidence="1">The sequence shown here is derived from an EMBL/GenBank/DDBJ whole genome shotgun (WGS) entry which is preliminary data.</text>
</comment>
<feature type="non-terminal residue" evidence="1">
    <location>
        <position position="1"/>
    </location>
</feature>
<protein>
    <submittedName>
        <fullName evidence="1">Uncharacterized protein</fullName>
    </submittedName>
</protein>
<evidence type="ECO:0000313" key="1">
    <source>
        <dbReference type="EMBL" id="CAF4295349.1"/>
    </source>
</evidence>
<gene>
    <name evidence="1" type="ORF">OTI717_LOCUS41867</name>
</gene>